<evidence type="ECO:0000313" key="2">
    <source>
        <dbReference type="Proteomes" id="UP000007076"/>
    </source>
</evidence>
<dbReference type="Gene3D" id="3.40.50.300">
    <property type="entry name" value="P-loop containing nucleotide triphosphate hydrolases"/>
    <property type="match status" value="1"/>
</dbReference>
<dbReference type="EMBL" id="AP010968">
    <property type="protein sequence ID" value="BAJ27492.1"/>
    <property type="molecule type" value="Genomic_DNA"/>
</dbReference>
<dbReference type="InterPro" id="IPR027417">
    <property type="entry name" value="P-loop_NTPase"/>
</dbReference>
<accession>E4N8G1</accession>
<protein>
    <submittedName>
        <fullName evidence="1">Uncharacterized protein</fullName>
    </submittedName>
</protein>
<dbReference type="RefSeq" id="WP_014134810.1">
    <property type="nucleotide sequence ID" value="NC_016109.1"/>
</dbReference>
<sequence length="211" mass="23591">MIRIVVEGMDFTGKTTVCRHLAEYLDQQGTTVVRSTTSLTGGPIPALIEAAYRIPHLPDPVRSALFHLAYLPDLAARPTPPGGHNPAGQQVWLQESYVCRVWAHDLARRQTVLARFAARLAPTLHRRVDLAVLLHSPHEVRHDRYLRTGAPNLRDDRRFGPDADHHRRVEEHLTRLAQGFGYHLIGTSEQPPHESAAQIAALLAELAPRHP</sequence>
<dbReference type="KEGG" id="ksk:KSE_16670"/>
<organism evidence="1 2">
    <name type="scientific">Kitasatospora setae (strain ATCC 33774 / DSM 43861 / JCM 3304 / KCC A-0304 / NBRC 14216 / KM-6054)</name>
    <name type="common">Streptomyces setae</name>
    <dbReference type="NCBI Taxonomy" id="452652"/>
    <lineage>
        <taxon>Bacteria</taxon>
        <taxon>Bacillati</taxon>
        <taxon>Actinomycetota</taxon>
        <taxon>Actinomycetes</taxon>
        <taxon>Kitasatosporales</taxon>
        <taxon>Streptomycetaceae</taxon>
        <taxon>Kitasatospora</taxon>
    </lineage>
</organism>
<dbReference type="HOGENOM" id="CLU_1303532_0_0_11"/>
<keyword evidence="2" id="KW-1185">Reference proteome</keyword>
<dbReference type="AlphaFoldDB" id="E4N8G1"/>
<dbReference type="SUPFAM" id="SSF52540">
    <property type="entry name" value="P-loop containing nucleoside triphosphate hydrolases"/>
    <property type="match status" value="1"/>
</dbReference>
<dbReference type="STRING" id="452652.KSE_16670"/>
<evidence type="ECO:0000313" key="1">
    <source>
        <dbReference type="EMBL" id="BAJ27492.1"/>
    </source>
</evidence>
<dbReference type="PATRIC" id="fig|452652.3.peg.1670"/>
<reference evidence="1 2" key="1">
    <citation type="journal article" date="2010" name="DNA Res.">
        <title>Genome sequence of Kitasatospora setae NBRC 14216T: an evolutionary snapshot of the family Streptomycetaceae.</title>
        <authorList>
            <person name="Ichikawa N."/>
            <person name="Oguchi A."/>
            <person name="Ikeda H."/>
            <person name="Ishikawa J."/>
            <person name="Kitani S."/>
            <person name="Watanabe Y."/>
            <person name="Nakamura S."/>
            <person name="Katano Y."/>
            <person name="Kishi E."/>
            <person name="Sasagawa M."/>
            <person name="Ankai A."/>
            <person name="Fukui S."/>
            <person name="Hashimoto Y."/>
            <person name="Kamata S."/>
            <person name="Otoguro M."/>
            <person name="Tanikawa S."/>
            <person name="Nihira T."/>
            <person name="Horinouchi S."/>
            <person name="Ohnishi Y."/>
            <person name="Hayakawa M."/>
            <person name="Kuzuyama T."/>
            <person name="Arisawa A."/>
            <person name="Nomoto F."/>
            <person name="Miura H."/>
            <person name="Takahashi Y."/>
            <person name="Fujita N."/>
        </authorList>
    </citation>
    <scope>NUCLEOTIDE SEQUENCE [LARGE SCALE GENOMIC DNA]</scope>
    <source>
        <strain evidence="2">ATCC 33774 / DSM 43861 / JCM 3304 / KCC A-0304 / NBRC 14216 / KM-6054</strain>
    </source>
</reference>
<proteinExistence type="predicted"/>
<name>E4N8G1_KITSK</name>
<gene>
    <name evidence="1" type="ordered locus">KSE_16670</name>
</gene>
<dbReference type="Proteomes" id="UP000007076">
    <property type="component" value="Chromosome"/>
</dbReference>
<dbReference type="eggNOG" id="COG0125">
    <property type="taxonomic scope" value="Bacteria"/>
</dbReference>